<organism evidence="1">
    <name type="scientific">sediment metagenome</name>
    <dbReference type="NCBI Taxonomy" id="749907"/>
    <lineage>
        <taxon>unclassified sequences</taxon>
        <taxon>metagenomes</taxon>
        <taxon>ecological metagenomes</taxon>
    </lineage>
</organism>
<dbReference type="PANTHER" id="PTHR40275">
    <property type="entry name" value="SSL7038 PROTEIN"/>
    <property type="match status" value="1"/>
</dbReference>
<dbReference type="AlphaFoldDB" id="D9PGM0"/>
<sequence length="103" mass="10955">MPAKDYDAYLTKALQDAELAAAYLTAAMKNGNESFLVALRNVTVARGGIGKLAKKTKLGRQATYKMLSKRGNPTIATLSKVLKKLGLGLACEPLSASKRKLSA</sequence>
<reference evidence="1" key="1">
    <citation type="submission" date="2010-07" db="EMBL/GenBank/DDBJ databases">
        <authorList>
            <consortium name="CONSOLIDER consortium CSD2007-00005"/>
            <person name="Guazzaroni M.-E."/>
            <person name="Richter M."/>
            <person name="Garcia-Salamanca A."/>
            <person name="Yarza P."/>
            <person name="Ferrer M."/>
        </authorList>
    </citation>
    <scope>NUCLEOTIDE SEQUENCE</scope>
</reference>
<evidence type="ECO:0000313" key="1">
    <source>
        <dbReference type="EMBL" id="EFK97295.1"/>
    </source>
</evidence>
<dbReference type="EMBL" id="ADZX01000270">
    <property type="protein sequence ID" value="EFK97295.1"/>
    <property type="molecule type" value="Genomic_DNA"/>
</dbReference>
<comment type="caution">
    <text evidence="1">The sequence shown here is derived from an EMBL/GenBank/DDBJ whole genome shotgun (WGS) entry which is preliminary data.</text>
</comment>
<dbReference type="PANTHER" id="PTHR40275:SF1">
    <property type="entry name" value="SSL7038 PROTEIN"/>
    <property type="match status" value="1"/>
</dbReference>
<reference evidence="1" key="2">
    <citation type="journal article" date="2011" name="Microb. Ecol.">
        <title>Taxonomic and Functional Metagenomic Profiling of the Microbial Community in the Anoxic Sediment of a Sub-saline Shallow Lake (Laguna de Carrizo, Central Spain).</title>
        <authorList>
            <person name="Ferrer M."/>
            <person name="Guazzaroni M.E."/>
            <person name="Richter M."/>
            <person name="Garcia-Salamanca A."/>
            <person name="Yarza P."/>
            <person name="Suarez-Suarez A."/>
            <person name="Solano J."/>
            <person name="Alcaide M."/>
            <person name="van Dillewijn P."/>
            <person name="Molina-Henares M.A."/>
            <person name="Lopez-Cortes N."/>
            <person name="Al-Ramahi Y."/>
            <person name="Guerrero C."/>
            <person name="Acosta A."/>
            <person name="de Eugenio L.I."/>
            <person name="Martinez V."/>
            <person name="Marques S."/>
            <person name="Rojo F."/>
            <person name="Santero E."/>
            <person name="Genilloud O."/>
            <person name="Perez-Perez J."/>
            <person name="Rossello-Mora R."/>
            <person name="Ramos J.L."/>
        </authorList>
    </citation>
    <scope>NUCLEOTIDE SEQUENCE</scope>
</reference>
<proteinExistence type="predicted"/>
<protein>
    <submittedName>
        <fullName evidence="1">Transcriptional regulator</fullName>
    </submittedName>
</protein>
<name>D9PGM0_9ZZZZ</name>
<gene>
    <name evidence="1" type="ORF">LDC_0667</name>
</gene>
<accession>D9PGM0</accession>
<dbReference type="InterPro" id="IPR014057">
    <property type="entry name" value="HI1420"/>
</dbReference>
<dbReference type="Pfam" id="PF21716">
    <property type="entry name" value="dnstrm_HI1420"/>
    <property type="match status" value="1"/>
</dbReference>